<evidence type="ECO:0000313" key="20">
    <source>
        <dbReference type="EMBL" id="ALL01169.1"/>
    </source>
</evidence>
<feature type="transmembrane region" description="Helical" evidence="17">
    <location>
        <begin position="255"/>
        <end position="276"/>
    </location>
</feature>
<feature type="transmembrane region" description="Helical" evidence="17">
    <location>
        <begin position="383"/>
        <end position="402"/>
    </location>
</feature>
<dbReference type="RefSeq" id="WP_055408955.1">
    <property type="nucleotide sequence ID" value="NZ_CP013011.1"/>
</dbReference>
<keyword evidence="7" id="KW-0328">Glycosyltransferase</keyword>
<evidence type="ECO:0000256" key="3">
    <source>
        <dbReference type="ARBA" id="ARBA00004127"/>
    </source>
</evidence>
<accession>A0A0N7JD45</accession>
<evidence type="ECO:0000256" key="17">
    <source>
        <dbReference type="SAM" id="Phobius"/>
    </source>
</evidence>
<keyword evidence="11" id="KW-0460">Magnesium</keyword>
<comment type="pathway">
    <text evidence="4">Protein modification; protein glycosylation.</text>
</comment>
<dbReference type="KEGG" id="pdl:Pyrde_1121"/>
<dbReference type="AlphaFoldDB" id="A0A0N7JD45"/>
<keyword evidence="14" id="KW-0464">Manganese</keyword>
<feature type="transmembrane region" description="Helical" evidence="17">
    <location>
        <begin position="15"/>
        <end position="34"/>
    </location>
</feature>
<comment type="catalytic activity">
    <reaction evidence="16">
        <text>an archaeal dolichyl phosphooligosaccharide + [protein]-L-asparagine = an archaeal dolichyl phosphate + a glycoprotein with the oligosaccharide chain attached by N-beta-D-glycosyl linkage to a protein L-asparagine.</text>
        <dbReference type="EC" id="2.4.99.21"/>
    </reaction>
</comment>
<dbReference type="EMBL" id="CP013011">
    <property type="protein sequence ID" value="ALL01169.1"/>
    <property type="molecule type" value="Genomic_DNA"/>
</dbReference>
<evidence type="ECO:0000256" key="7">
    <source>
        <dbReference type="ARBA" id="ARBA00022676"/>
    </source>
</evidence>
<keyword evidence="12 17" id="KW-1133">Transmembrane helix</keyword>
<dbReference type="GeneID" id="26099458"/>
<evidence type="ECO:0000313" key="23">
    <source>
        <dbReference type="Proteomes" id="UP000196694"/>
    </source>
</evidence>
<evidence type="ECO:0000256" key="1">
    <source>
        <dbReference type="ARBA" id="ARBA00001936"/>
    </source>
</evidence>
<feature type="domain" description="Oligosaccharyl transferase STT3 N-terminal" evidence="18">
    <location>
        <begin position="62"/>
        <end position="308"/>
    </location>
</feature>
<keyword evidence="13 17" id="KW-0472">Membrane</keyword>
<dbReference type="PANTHER" id="PTHR13872">
    <property type="entry name" value="DOLICHYL-DIPHOSPHOOLIGOSACCHARIDE--PROTEIN GLYCOSYLTRANSFERASE SUBUNIT"/>
    <property type="match status" value="1"/>
</dbReference>
<evidence type="ECO:0000256" key="11">
    <source>
        <dbReference type="ARBA" id="ARBA00022842"/>
    </source>
</evidence>
<dbReference type="UniPathway" id="UPA00378"/>
<evidence type="ECO:0000259" key="18">
    <source>
        <dbReference type="Pfam" id="PF02516"/>
    </source>
</evidence>
<evidence type="ECO:0000256" key="16">
    <source>
        <dbReference type="ARBA" id="ARBA00034066"/>
    </source>
</evidence>
<sequence length="747" mass="82458">MNNRPNIHPRLDRNITKFIAIALVILFTAIAFYLRALPYKNYQMVYDNAVKLGLSDKAKYAFLNANDPWIEYWLSDYLHQHGITSWASLTRDNPATHIFWYPWGRDFTNTEHPFIPVIGALPLGSLDTVRWVSLLPPVFGALMIPVAYAYIRRRYGELAGIISALLLAVLPASSARTFAGFVEKTGIAVPFLIAGFMLYSEALRRLDARIAVAAGTVFGFIGFIWGGYSLAAVLIAVTSLLAPLAVEWKHAKNVAIVNIAIAVGFTVVLYAASLYAPVSAKYGFIAILGAVVSYATTRIIEQLQATRGIRLAMFSGPRLYATVVVALLAVGTLAAPLLGIRGRALFALAWPLRMMGKLHLSALAETVAEHSSPLARPDLFQDFVRQANIAALFTPIAALYLLYRAFRRKEAEHLPLGLAALGLYYAVMGMLYFLQVSSVIGILAIAAVIGLVTTRKTSDSPHRTRVKRTQHDSSELRMVATGALFIVILVAAIIGARTTYAMMSGQVATITGYSINAQQYGWLYMLDLLDRDTPNDTVVVAWWDYGYWISVGAHRPTLADGATINGTQIRMLAEFYTATSEDEAVKILEKLHLEPGKTLIFIHDNALYDPKNGNLAYVIGLAGFPSIDIAKSWAMLHIAGKDKMGFTVGNDKYKQTIIYKMFASAPYSFGDVGTVFPQKYLQLVGTKTIESVTLFGEKTKPIEFKHFKPYKVIISFYTDSKGRLLAVNYGGSVYYLVQVLILYKWIG</sequence>
<dbReference type="GO" id="GO:0016020">
    <property type="term" value="C:membrane"/>
    <property type="evidence" value="ECO:0007669"/>
    <property type="project" value="InterPro"/>
</dbReference>
<evidence type="ECO:0000256" key="14">
    <source>
        <dbReference type="ARBA" id="ARBA00023211"/>
    </source>
</evidence>
<evidence type="ECO:0000313" key="21">
    <source>
        <dbReference type="EMBL" id="OWJ55258.1"/>
    </source>
</evidence>
<feature type="transmembrane region" description="Helical" evidence="17">
    <location>
        <begin position="439"/>
        <end position="455"/>
    </location>
</feature>
<keyword evidence="10" id="KW-0479">Metal-binding</keyword>
<feature type="transmembrane region" description="Helical" evidence="17">
    <location>
        <begin position="131"/>
        <end position="151"/>
    </location>
</feature>
<dbReference type="Proteomes" id="UP000058613">
    <property type="component" value="Chromosome"/>
</dbReference>
<feature type="transmembrane region" description="Helical" evidence="17">
    <location>
        <begin position="476"/>
        <end position="496"/>
    </location>
</feature>
<evidence type="ECO:0000256" key="4">
    <source>
        <dbReference type="ARBA" id="ARBA00004922"/>
    </source>
</evidence>
<reference evidence="21 23" key="2">
    <citation type="submission" date="2017-05" db="EMBL/GenBank/DDBJ databases">
        <title>The draft genome of the hyperthermophilic archaeon 'Pyrodictium delaneyi strain Hulk', an iron and nitrate reducer, reveals the capacity for sulfate reduction.</title>
        <authorList>
            <person name="Demey L.M."/>
            <person name="Miller C."/>
            <person name="Manzella M."/>
            <person name="Reguera G."/>
            <person name="Kashefi K."/>
        </authorList>
    </citation>
    <scope>NUCLEOTIDE SEQUENCE [LARGE SCALE GENOMIC DNA]</scope>
    <source>
        <strain evidence="21 23">Hulk</strain>
    </source>
</reference>
<dbReference type="InterPro" id="IPR003674">
    <property type="entry name" value="Oligo_trans_STT3"/>
</dbReference>
<dbReference type="GO" id="GO:0004576">
    <property type="term" value="F:oligosaccharyl transferase activity"/>
    <property type="evidence" value="ECO:0007669"/>
    <property type="project" value="InterPro"/>
</dbReference>
<feature type="transmembrane region" description="Helical" evidence="17">
    <location>
        <begin position="181"/>
        <end position="199"/>
    </location>
</feature>
<dbReference type="GO" id="GO:0046872">
    <property type="term" value="F:metal ion binding"/>
    <property type="evidence" value="ECO:0007669"/>
    <property type="project" value="UniProtKB-KW"/>
</dbReference>
<evidence type="ECO:0000256" key="5">
    <source>
        <dbReference type="ARBA" id="ARBA00010810"/>
    </source>
</evidence>
<dbReference type="Pfam" id="PF02516">
    <property type="entry name" value="STT3"/>
    <property type="match status" value="1"/>
</dbReference>
<evidence type="ECO:0000256" key="6">
    <source>
        <dbReference type="ARBA" id="ARBA00012602"/>
    </source>
</evidence>
<evidence type="ECO:0000313" key="22">
    <source>
        <dbReference type="Proteomes" id="UP000058613"/>
    </source>
</evidence>
<dbReference type="InterPro" id="IPR048307">
    <property type="entry name" value="STT3_N"/>
</dbReference>
<evidence type="ECO:0000259" key="19">
    <source>
        <dbReference type="Pfam" id="PF21436"/>
    </source>
</evidence>
<organism evidence="20 22">
    <name type="scientific">Pyrodictium delaneyi</name>
    <dbReference type="NCBI Taxonomy" id="1273541"/>
    <lineage>
        <taxon>Archaea</taxon>
        <taxon>Thermoproteota</taxon>
        <taxon>Thermoprotei</taxon>
        <taxon>Desulfurococcales</taxon>
        <taxon>Pyrodictiaceae</taxon>
        <taxon>Pyrodictium</taxon>
    </lineage>
</organism>
<reference evidence="20 22" key="1">
    <citation type="submission" date="2015-10" db="EMBL/GenBank/DDBJ databases">
        <title>Complete genome sequence of hyperthermophilic archaeon Pyrodictium delaneyi Su06.</title>
        <authorList>
            <person name="Jung J.-H."/>
            <person name="Lin J."/>
            <person name="Holden J.F."/>
            <person name="Park C.-S."/>
        </authorList>
    </citation>
    <scope>NUCLEOTIDE SEQUENCE [LARGE SCALE GENOMIC DNA]</scope>
    <source>
        <strain evidence="20 22">Su06</strain>
    </source>
</reference>
<gene>
    <name evidence="21" type="ORF">Pdsh_00035</name>
    <name evidence="20" type="ORF">Pyrde_1121</name>
</gene>
<dbReference type="EMBL" id="NCQP01000001">
    <property type="protein sequence ID" value="OWJ55258.1"/>
    <property type="molecule type" value="Genomic_DNA"/>
</dbReference>
<dbReference type="GO" id="GO:0012505">
    <property type="term" value="C:endomembrane system"/>
    <property type="evidence" value="ECO:0007669"/>
    <property type="project" value="UniProtKB-SubCell"/>
</dbReference>
<feature type="domain" description="STT3/PglB/AglB core" evidence="19">
    <location>
        <begin position="536"/>
        <end position="586"/>
    </location>
</feature>
<comment type="cofactor">
    <cofactor evidence="2">
        <name>Mg(2+)</name>
        <dbReference type="ChEBI" id="CHEBI:18420"/>
    </cofactor>
</comment>
<dbReference type="Gene3D" id="3.40.50.12610">
    <property type="match status" value="1"/>
</dbReference>
<feature type="transmembrane region" description="Helical" evidence="17">
    <location>
        <begin position="158"/>
        <end position="175"/>
    </location>
</feature>
<protein>
    <recommendedName>
        <fullName evidence="6">dolichyl-phosphooligosaccharide-protein glycotransferase</fullName>
        <ecNumber evidence="6">2.4.99.21</ecNumber>
    </recommendedName>
    <alternativeName>
        <fullName evidence="15">Oligosaccharyl transferase</fullName>
    </alternativeName>
</protein>
<dbReference type="Pfam" id="PF21436">
    <property type="entry name" value="STT3-PglB_core"/>
    <property type="match status" value="1"/>
</dbReference>
<keyword evidence="8" id="KW-0808">Transferase</keyword>
<dbReference type="Proteomes" id="UP000196694">
    <property type="component" value="Unassembled WGS sequence"/>
</dbReference>
<dbReference type="STRING" id="1273541.Pyrde_1121"/>
<evidence type="ECO:0000256" key="12">
    <source>
        <dbReference type="ARBA" id="ARBA00022989"/>
    </source>
</evidence>
<dbReference type="InterPro" id="IPR048999">
    <property type="entry name" value="STT3-PglB_core"/>
</dbReference>
<keyword evidence="23" id="KW-1185">Reference proteome</keyword>
<feature type="transmembrane region" description="Helical" evidence="17">
    <location>
        <begin position="320"/>
        <end position="340"/>
    </location>
</feature>
<evidence type="ECO:0000256" key="15">
    <source>
        <dbReference type="ARBA" id="ARBA00030679"/>
    </source>
</evidence>
<comment type="subcellular location">
    <subcellularLocation>
        <location evidence="3">Endomembrane system</location>
        <topology evidence="3">Multi-pass membrane protein</topology>
    </subcellularLocation>
</comment>
<dbReference type="OrthoDB" id="12184at2157"/>
<comment type="similarity">
    <text evidence="5">Belongs to the STT3 family.</text>
</comment>
<feature type="transmembrane region" description="Helical" evidence="17">
    <location>
        <begin position="282"/>
        <end position="300"/>
    </location>
</feature>
<name>A0A0N7JD45_9CREN</name>
<evidence type="ECO:0000256" key="10">
    <source>
        <dbReference type="ARBA" id="ARBA00022723"/>
    </source>
</evidence>
<comment type="cofactor">
    <cofactor evidence="1">
        <name>Mn(2+)</name>
        <dbReference type="ChEBI" id="CHEBI:29035"/>
    </cofactor>
</comment>
<dbReference type="EC" id="2.4.99.21" evidence="6"/>
<dbReference type="PANTHER" id="PTHR13872:SF1">
    <property type="entry name" value="DOLICHYL-DIPHOSPHOOLIGOSACCHARIDE--PROTEIN GLYCOSYLTRANSFERASE SUBUNIT STT3B"/>
    <property type="match status" value="1"/>
</dbReference>
<keyword evidence="9 17" id="KW-0812">Transmembrane</keyword>
<evidence type="ECO:0000256" key="2">
    <source>
        <dbReference type="ARBA" id="ARBA00001946"/>
    </source>
</evidence>
<proteinExistence type="inferred from homology"/>
<evidence type="ECO:0000256" key="8">
    <source>
        <dbReference type="ARBA" id="ARBA00022679"/>
    </source>
</evidence>
<evidence type="ECO:0000256" key="9">
    <source>
        <dbReference type="ARBA" id="ARBA00022692"/>
    </source>
</evidence>
<evidence type="ECO:0000256" key="13">
    <source>
        <dbReference type="ARBA" id="ARBA00023136"/>
    </source>
</evidence>